<dbReference type="OrthoDB" id="9802448at2"/>
<evidence type="ECO:0000256" key="2">
    <source>
        <dbReference type="ARBA" id="ARBA00022840"/>
    </source>
</evidence>
<evidence type="ECO:0000313" key="6">
    <source>
        <dbReference type="Proteomes" id="UP000184038"/>
    </source>
</evidence>
<keyword evidence="2" id="KW-0067">ATP-binding</keyword>
<dbReference type="PANTHER" id="PTHR11361">
    <property type="entry name" value="DNA MISMATCH REPAIR PROTEIN MUTS FAMILY MEMBER"/>
    <property type="match status" value="1"/>
</dbReference>
<dbReference type="PANTHER" id="PTHR11361:SF152">
    <property type="entry name" value="DNA MISMATCH REPAIR PROTEIN"/>
    <property type="match status" value="1"/>
</dbReference>
<evidence type="ECO:0000259" key="4">
    <source>
        <dbReference type="SMART" id="SM00534"/>
    </source>
</evidence>
<dbReference type="GO" id="GO:0005829">
    <property type="term" value="C:cytosol"/>
    <property type="evidence" value="ECO:0007669"/>
    <property type="project" value="TreeGrafter"/>
</dbReference>
<protein>
    <submittedName>
        <fullName evidence="5">MutS domain V</fullName>
    </submittedName>
</protein>
<dbReference type="Gene3D" id="3.40.50.300">
    <property type="entry name" value="P-loop containing nucleotide triphosphate hydrolases"/>
    <property type="match status" value="1"/>
</dbReference>
<sequence length="557" mass="64493">MKFLIFILVVIIVLMIISYREEKRRMLMWRERIKNAFGDVPDQEYTSEYFEGLKGYYNSKKVEQGNVDDITFNDLDLKNIYMLLNNTGSSVGEEYLYYLLRQMNFDADELKERDRIMKYFTEHEEERIQFQLTMHRLGKLPNLSVFEYMNRMKSLEKYSLGQHYFCIGSLALAFGILAVEPKIGILAVCVTISHNIYQYYKRKGTVENYFKTLSFIVRILRSVEELDKNKDPFLQPYVNKMKEAAKSFGYVKRNAKWISCGKSMNGSLVDSLLDYERMLLHTDLIKFSKMVDIINQNSAQLELIYETIGYLESMVAAASFRDLLEYYCVPELVKNSKPFIDAKDLYHPLIDDPVANTISEKQSVLITGSNASGKSTFIKTLAINAILSQTIYTSTSRAYRGNYYRVFTSMALRDDLFNNESYYIVEIKSLKRILDAVNDDIPILCFVDEVLRGTNTLERVAASAQILKSLSKGYVLCFAATHDIELTYILEKHFSNYHFQEEVVDNDVLFDYNLCTGRAQSRNAIKLLGMIGYKKDIIDQATNAANDFLKKGTWETI</sequence>
<dbReference type="SMART" id="SM00534">
    <property type="entry name" value="MUTSac"/>
    <property type="match status" value="1"/>
</dbReference>
<organism evidence="5 6">
    <name type="scientific">Anaerosporobacter mobilis DSM 15930</name>
    <dbReference type="NCBI Taxonomy" id="1120996"/>
    <lineage>
        <taxon>Bacteria</taxon>
        <taxon>Bacillati</taxon>
        <taxon>Bacillota</taxon>
        <taxon>Clostridia</taxon>
        <taxon>Lachnospirales</taxon>
        <taxon>Lachnospiraceae</taxon>
        <taxon>Anaerosporobacter</taxon>
    </lineage>
</organism>
<dbReference type="Proteomes" id="UP000184038">
    <property type="component" value="Unassembled WGS sequence"/>
</dbReference>
<dbReference type="RefSeq" id="WP_073284307.1">
    <property type="nucleotide sequence ID" value="NZ_FRCP01000007.1"/>
</dbReference>
<gene>
    <name evidence="5" type="ORF">SAMN02746066_01123</name>
</gene>
<dbReference type="STRING" id="1120996.SAMN02746066_01123"/>
<keyword evidence="1" id="KW-0547">Nucleotide-binding</keyword>
<dbReference type="GO" id="GO:0030983">
    <property type="term" value="F:mismatched DNA binding"/>
    <property type="evidence" value="ECO:0007669"/>
    <property type="project" value="InterPro"/>
</dbReference>
<dbReference type="SUPFAM" id="SSF52540">
    <property type="entry name" value="P-loop containing nucleoside triphosphate hydrolases"/>
    <property type="match status" value="1"/>
</dbReference>
<dbReference type="AlphaFoldDB" id="A0A1M7GVB4"/>
<dbReference type="GO" id="GO:0005524">
    <property type="term" value="F:ATP binding"/>
    <property type="evidence" value="ECO:0007669"/>
    <property type="project" value="UniProtKB-KW"/>
</dbReference>
<dbReference type="EMBL" id="FRCP01000007">
    <property type="protein sequence ID" value="SHM19817.1"/>
    <property type="molecule type" value="Genomic_DNA"/>
</dbReference>
<keyword evidence="3" id="KW-0238">DNA-binding</keyword>
<name>A0A1M7GVB4_9FIRM</name>
<evidence type="ECO:0000256" key="3">
    <source>
        <dbReference type="ARBA" id="ARBA00023125"/>
    </source>
</evidence>
<dbReference type="InterPro" id="IPR045076">
    <property type="entry name" value="MutS"/>
</dbReference>
<dbReference type="Pfam" id="PF00488">
    <property type="entry name" value="MutS_V"/>
    <property type="match status" value="1"/>
</dbReference>
<dbReference type="GO" id="GO:0140664">
    <property type="term" value="F:ATP-dependent DNA damage sensor activity"/>
    <property type="evidence" value="ECO:0007669"/>
    <property type="project" value="InterPro"/>
</dbReference>
<accession>A0A1M7GVB4</accession>
<evidence type="ECO:0000256" key="1">
    <source>
        <dbReference type="ARBA" id="ARBA00022741"/>
    </source>
</evidence>
<keyword evidence="6" id="KW-1185">Reference proteome</keyword>
<evidence type="ECO:0000313" key="5">
    <source>
        <dbReference type="EMBL" id="SHM19817.1"/>
    </source>
</evidence>
<dbReference type="GO" id="GO:0006298">
    <property type="term" value="P:mismatch repair"/>
    <property type="evidence" value="ECO:0007669"/>
    <property type="project" value="InterPro"/>
</dbReference>
<reference evidence="5 6" key="1">
    <citation type="submission" date="2016-11" db="EMBL/GenBank/DDBJ databases">
        <authorList>
            <person name="Jaros S."/>
            <person name="Januszkiewicz K."/>
            <person name="Wedrychowicz H."/>
        </authorList>
    </citation>
    <scope>NUCLEOTIDE SEQUENCE [LARGE SCALE GENOMIC DNA]</scope>
    <source>
        <strain evidence="5 6">DSM 15930</strain>
    </source>
</reference>
<dbReference type="InterPro" id="IPR027417">
    <property type="entry name" value="P-loop_NTPase"/>
</dbReference>
<dbReference type="InterPro" id="IPR000432">
    <property type="entry name" value="DNA_mismatch_repair_MutS_C"/>
</dbReference>
<feature type="domain" description="DNA mismatch repair proteins mutS family" evidence="4">
    <location>
        <begin position="361"/>
        <end position="546"/>
    </location>
</feature>
<proteinExistence type="predicted"/>